<dbReference type="SUPFAM" id="SSF55073">
    <property type="entry name" value="Nucleotide cyclase"/>
    <property type="match status" value="1"/>
</dbReference>
<evidence type="ECO:0000256" key="5">
    <source>
        <dbReference type="PROSITE-ProRule" id="PRU00169"/>
    </source>
</evidence>
<accession>A0A0U4WST9</accession>
<dbReference type="Gene3D" id="3.30.70.270">
    <property type="match status" value="1"/>
</dbReference>
<dbReference type="InterPro" id="IPR000160">
    <property type="entry name" value="GGDEF_dom"/>
</dbReference>
<dbReference type="InterPro" id="IPR029787">
    <property type="entry name" value="Nucleotide_cyclase"/>
</dbReference>
<evidence type="ECO:0000259" key="7">
    <source>
        <dbReference type="PROSITE" id="PS50887"/>
    </source>
</evidence>
<dbReference type="GO" id="GO:1902201">
    <property type="term" value="P:negative regulation of bacterial-type flagellum-dependent cell motility"/>
    <property type="evidence" value="ECO:0007669"/>
    <property type="project" value="TreeGrafter"/>
</dbReference>
<dbReference type="GO" id="GO:0000160">
    <property type="term" value="P:phosphorelay signal transduction system"/>
    <property type="evidence" value="ECO:0007669"/>
    <property type="project" value="InterPro"/>
</dbReference>
<dbReference type="Proteomes" id="UP000064137">
    <property type="component" value="Chromosome"/>
</dbReference>
<dbReference type="GO" id="GO:0043709">
    <property type="term" value="P:cell adhesion involved in single-species biofilm formation"/>
    <property type="evidence" value="ECO:0007669"/>
    <property type="project" value="TreeGrafter"/>
</dbReference>
<dbReference type="PROSITE" id="PS50110">
    <property type="entry name" value="RESPONSE_REGULATORY"/>
    <property type="match status" value="1"/>
</dbReference>
<dbReference type="KEGG" id="por:APT59_13795"/>
<dbReference type="PANTHER" id="PTHR45138:SF9">
    <property type="entry name" value="DIGUANYLATE CYCLASE DGCM-RELATED"/>
    <property type="match status" value="1"/>
</dbReference>
<dbReference type="RefSeq" id="WP_059315379.1">
    <property type="nucleotide sequence ID" value="NZ_CP013987.1"/>
</dbReference>
<dbReference type="PANTHER" id="PTHR45138">
    <property type="entry name" value="REGULATORY COMPONENTS OF SENSORY TRANSDUCTION SYSTEM"/>
    <property type="match status" value="1"/>
</dbReference>
<dbReference type="SMART" id="SM00267">
    <property type="entry name" value="GGDEF"/>
    <property type="match status" value="1"/>
</dbReference>
<feature type="domain" description="GGDEF" evidence="7">
    <location>
        <begin position="168"/>
        <end position="304"/>
    </location>
</feature>
<comment type="cofactor">
    <cofactor evidence="1">
        <name>Mg(2+)</name>
        <dbReference type="ChEBI" id="CHEBI:18420"/>
    </cofactor>
</comment>
<dbReference type="InterPro" id="IPR043128">
    <property type="entry name" value="Rev_trsase/Diguanyl_cyclase"/>
</dbReference>
<dbReference type="SMART" id="SM00448">
    <property type="entry name" value="REC"/>
    <property type="match status" value="1"/>
</dbReference>
<feature type="domain" description="Response regulatory" evidence="6">
    <location>
        <begin position="10"/>
        <end position="125"/>
    </location>
</feature>
<sequence>MEGRRPELPLILIVDDQKSNLRVLGDLLRNEARIMLAKSGVQALTKAAREHPDLILLDVVMPGIDGLQLIQLFKRRAETSAIPVIFITAANDLHREVECFELGASDFIQKPFNPLAVLARVRLHLQLARQRRLLEELAHMDPLTAVGNRRRFDEQLAIEWQLAVSRRGSLAIAMLDIDYFKQYNDTHGHGAGDQALARVAQVLEQRIRERDCLARYGGEEFVLLLPGASRTAAEAVLERCRQGIAELRIAHPLAEDRLWLTMSMGLACCNPTPEQTPEEMLKAADNLLYQAKAEGRDRLVSRSF</sequence>
<name>A0A0U4WST9_9PSED</name>
<proteinExistence type="predicted"/>
<evidence type="ECO:0000256" key="1">
    <source>
        <dbReference type="ARBA" id="ARBA00001946"/>
    </source>
</evidence>
<dbReference type="EC" id="2.7.7.65" evidence="3"/>
<keyword evidence="5" id="KW-0597">Phosphoprotein</keyword>
<feature type="modified residue" description="4-aspartylphosphate" evidence="5">
    <location>
        <position position="58"/>
    </location>
</feature>
<dbReference type="SUPFAM" id="SSF52172">
    <property type="entry name" value="CheY-like"/>
    <property type="match status" value="1"/>
</dbReference>
<dbReference type="FunFam" id="3.30.70.270:FF:000001">
    <property type="entry name" value="Diguanylate cyclase domain protein"/>
    <property type="match status" value="1"/>
</dbReference>
<evidence type="ECO:0000256" key="3">
    <source>
        <dbReference type="ARBA" id="ARBA00012528"/>
    </source>
</evidence>
<dbReference type="CDD" id="cd01949">
    <property type="entry name" value="GGDEF"/>
    <property type="match status" value="1"/>
</dbReference>
<dbReference type="InterPro" id="IPR001789">
    <property type="entry name" value="Sig_transdc_resp-reg_receiver"/>
</dbReference>
<evidence type="ECO:0000259" key="6">
    <source>
        <dbReference type="PROSITE" id="PS50110"/>
    </source>
</evidence>
<gene>
    <name evidence="8" type="ORF">APT59_13795</name>
</gene>
<evidence type="ECO:0000313" key="9">
    <source>
        <dbReference type="Proteomes" id="UP000064137"/>
    </source>
</evidence>
<dbReference type="AlphaFoldDB" id="A0A0U4WST9"/>
<dbReference type="Pfam" id="PF00072">
    <property type="entry name" value="Response_reg"/>
    <property type="match status" value="1"/>
</dbReference>
<protein>
    <recommendedName>
        <fullName evidence="3">diguanylate cyclase</fullName>
        <ecNumber evidence="3">2.7.7.65</ecNumber>
    </recommendedName>
</protein>
<dbReference type="EMBL" id="CP013987">
    <property type="protein sequence ID" value="ALZ85213.1"/>
    <property type="molecule type" value="Genomic_DNA"/>
</dbReference>
<comment type="subcellular location">
    <subcellularLocation>
        <location evidence="2">Cell inner membrane</location>
    </subcellularLocation>
</comment>
<evidence type="ECO:0000313" key="8">
    <source>
        <dbReference type="EMBL" id="ALZ85213.1"/>
    </source>
</evidence>
<dbReference type="OrthoDB" id="9812260at2"/>
<evidence type="ECO:0000256" key="4">
    <source>
        <dbReference type="ARBA" id="ARBA00034247"/>
    </source>
</evidence>
<dbReference type="InterPro" id="IPR050469">
    <property type="entry name" value="Diguanylate_Cyclase"/>
</dbReference>
<organism evidence="8 9">
    <name type="scientific">Pseudomonas oryzihabitans</name>
    <dbReference type="NCBI Taxonomy" id="47885"/>
    <lineage>
        <taxon>Bacteria</taxon>
        <taxon>Pseudomonadati</taxon>
        <taxon>Pseudomonadota</taxon>
        <taxon>Gammaproteobacteria</taxon>
        <taxon>Pseudomonadales</taxon>
        <taxon>Pseudomonadaceae</taxon>
        <taxon>Pseudomonas</taxon>
    </lineage>
</organism>
<dbReference type="Gene3D" id="3.40.50.2300">
    <property type="match status" value="1"/>
</dbReference>
<evidence type="ECO:0000256" key="2">
    <source>
        <dbReference type="ARBA" id="ARBA00004533"/>
    </source>
</evidence>
<dbReference type="NCBIfam" id="TIGR00254">
    <property type="entry name" value="GGDEF"/>
    <property type="match status" value="1"/>
</dbReference>
<dbReference type="InterPro" id="IPR011006">
    <property type="entry name" value="CheY-like_superfamily"/>
</dbReference>
<dbReference type="GO" id="GO:0005886">
    <property type="term" value="C:plasma membrane"/>
    <property type="evidence" value="ECO:0007669"/>
    <property type="project" value="UniProtKB-SubCell"/>
</dbReference>
<dbReference type="Pfam" id="PF00990">
    <property type="entry name" value="GGDEF"/>
    <property type="match status" value="1"/>
</dbReference>
<reference evidence="8 9" key="1">
    <citation type="submission" date="2016-01" db="EMBL/GenBank/DDBJ databases">
        <title>Annotation of Pseudomonas oryzihabitans USDA-ARS-USMARC-56511.</title>
        <authorList>
            <person name="Harhay G.P."/>
            <person name="Harhay D.M."/>
            <person name="Smith T.P.L."/>
            <person name="Bono J.L."/>
            <person name="Heaton M.P."/>
            <person name="Clawson M.L."/>
            <person name="Chitko-Mckown C.G."/>
            <person name="Capik S.F."/>
            <person name="DeDonder K.D."/>
            <person name="Apley M.D."/>
            <person name="Lubbers B.V."/>
            <person name="White B.J."/>
            <person name="Larson R.L."/>
        </authorList>
    </citation>
    <scope>NUCLEOTIDE SEQUENCE [LARGE SCALE GENOMIC DNA]</scope>
    <source>
        <strain evidence="8 9">USDA-ARS-USMARC-56511</strain>
    </source>
</reference>
<dbReference type="GO" id="GO:0052621">
    <property type="term" value="F:diguanylate cyclase activity"/>
    <property type="evidence" value="ECO:0007669"/>
    <property type="project" value="UniProtKB-EC"/>
</dbReference>
<comment type="catalytic activity">
    <reaction evidence="4">
        <text>2 GTP = 3',3'-c-di-GMP + 2 diphosphate</text>
        <dbReference type="Rhea" id="RHEA:24898"/>
        <dbReference type="ChEBI" id="CHEBI:33019"/>
        <dbReference type="ChEBI" id="CHEBI:37565"/>
        <dbReference type="ChEBI" id="CHEBI:58805"/>
        <dbReference type="EC" id="2.7.7.65"/>
    </reaction>
</comment>
<dbReference type="PROSITE" id="PS50887">
    <property type="entry name" value="GGDEF"/>
    <property type="match status" value="1"/>
</dbReference>